<dbReference type="InterPro" id="IPR016161">
    <property type="entry name" value="Ald_DH/histidinol_DH"/>
</dbReference>
<evidence type="ECO:0000259" key="5">
    <source>
        <dbReference type="Pfam" id="PF00171"/>
    </source>
</evidence>
<dbReference type="InterPro" id="IPR016163">
    <property type="entry name" value="Ald_DH_C"/>
</dbReference>
<dbReference type="GO" id="GO:0016620">
    <property type="term" value="F:oxidoreductase activity, acting on the aldehyde or oxo group of donors, NAD or NADP as acceptor"/>
    <property type="evidence" value="ECO:0007669"/>
    <property type="project" value="InterPro"/>
</dbReference>
<evidence type="ECO:0000256" key="3">
    <source>
        <dbReference type="PROSITE-ProRule" id="PRU10007"/>
    </source>
</evidence>
<gene>
    <name evidence="6" type="ORF">SAMN05446927_0097</name>
</gene>
<keyword evidence="2 4" id="KW-0560">Oxidoreductase</keyword>
<dbReference type="InterPro" id="IPR016162">
    <property type="entry name" value="Ald_DH_N"/>
</dbReference>
<dbReference type="FunFam" id="3.40.309.10:FF:000012">
    <property type="entry name" value="Betaine aldehyde dehydrogenase"/>
    <property type="match status" value="1"/>
</dbReference>
<dbReference type="SUPFAM" id="SSF53720">
    <property type="entry name" value="ALDH-like"/>
    <property type="match status" value="1"/>
</dbReference>
<dbReference type="Pfam" id="PF00171">
    <property type="entry name" value="Aldedh"/>
    <property type="match status" value="1"/>
</dbReference>
<reference evidence="6 7" key="1">
    <citation type="submission" date="2017-09" db="EMBL/GenBank/DDBJ databases">
        <authorList>
            <person name="Varghese N."/>
            <person name="Submissions S."/>
        </authorList>
    </citation>
    <scope>NUCLEOTIDE SEQUENCE [LARGE SCALE GENOMIC DNA]</scope>
    <source>
        <strain evidence="6 7">OK806</strain>
    </source>
</reference>
<comment type="caution">
    <text evidence="6">The sequence shown here is derived from an EMBL/GenBank/DDBJ whole genome shotgun (WGS) entry which is preliminary data.</text>
</comment>
<comment type="similarity">
    <text evidence="1 4">Belongs to the aldehyde dehydrogenase family.</text>
</comment>
<evidence type="ECO:0000256" key="2">
    <source>
        <dbReference type="ARBA" id="ARBA00023002"/>
    </source>
</evidence>
<dbReference type="PROSITE" id="PS00070">
    <property type="entry name" value="ALDEHYDE_DEHYDR_CYS"/>
    <property type="match status" value="1"/>
</dbReference>
<keyword evidence="7" id="KW-1185">Reference proteome</keyword>
<dbReference type="CDD" id="cd07114">
    <property type="entry name" value="ALDH_DhaS"/>
    <property type="match status" value="1"/>
</dbReference>
<proteinExistence type="inferred from homology"/>
<dbReference type="InterPro" id="IPR016160">
    <property type="entry name" value="Ald_DH_CS_CYS"/>
</dbReference>
<organism evidence="6 7">
    <name type="scientific">Caballeronia arationis</name>
    <dbReference type="NCBI Taxonomy" id="1777142"/>
    <lineage>
        <taxon>Bacteria</taxon>
        <taxon>Pseudomonadati</taxon>
        <taxon>Pseudomonadota</taxon>
        <taxon>Betaproteobacteria</taxon>
        <taxon>Burkholderiales</taxon>
        <taxon>Burkholderiaceae</taxon>
        <taxon>Caballeronia</taxon>
    </lineage>
</organism>
<evidence type="ECO:0000256" key="4">
    <source>
        <dbReference type="RuleBase" id="RU003345"/>
    </source>
</evidence>
<evidence type="ECO:0000313" key="6">
    <source>
        <dbReference type="EMBL" id="SOE46018.1"/>
    </source>
</evidence>
<dbReference type="FunFam" id="3.40.605.10:FF:000007">
    <property type="entry name" value="NAD/NADP-dependent betaine aldehyde dehydrogenase"/>
    <property type="match status" value="1"/>
</dbReference>
<dbReference type="Proteomes" id="UP000219522">
    <property type="component" value="Unassembled WGS sequence"/>
</dbReference>
<feature type="domain" description="Aldehyde dehydrogenase" evidence="5">
    <location>
        <begin position="15"/>
        <end position="479"/>
    </location>
</feature>
<accession>A0A7Z7I0W6</accession>
<dbReference type="PROSITE" id="PS00687">
    <property type="entry name" value="ALDEHYDE_DEHYDR_GLU"/>
    <property type="match status" value="1"/>
</dbReference>
<dbReference type="EMBL" id="OCSU01000001">
    <property type="protein sequence ID" value="SOE46018.1"/>
    <property type="molecule type" value="Genomic_DNA"/>
</dbReference>
<dbReference type="PANTHER" id="PTHR11699">
    <property type="entry name" value="ALDEHYDE DEHYDROGENASE-RELATED"/>
    <property type="match status" value="1"/>
</dbReference>
<protein>
    <submittedName>
        <fullName evidence="6">Aldehyde dehydrogenase (NAD+)</fullName>
    </submittedName>
</protein>
<feature type="active site" evidence="3">
    <location>
        <position position="252"/>
    </location>
</feature>
<sequence length="495" mass="53017">MKTYQHWINGEHVAPSSGQWLDTLDPYHGTVWAKIARGNSQDADHAVVAARHAMYNGPWAKMTASQRGQILRRIGDMLAAPHNAQLLAEIESRDNGKILAEMQGQLKYLPEHWYYFSGLADKLEGSVIPVDKADMLAMTLREPVGVVAALTAWNSPLAFFALKCAPALAAGCSVVLKPSEFASASSLEFAALTKEAGLPDGVINVVTGLGMEIGSPLVEHPDVAKVTFTGSDKTGAMVYEAAARGMKRVSMELGGKSPNIVFEDADLDEACVGVVAGIFGAAGQMCTAGSRLLIQNSIKEEFTQRLLAKARNLKLGDPMSVDTEIGPIATPPQYEKVLHYIELGKSEGARCILGGAPATGPGLKGGMFVQPTIFTDVTNEMRIAQEEVFGPMLSIIGFETEDDAVEMGNDVIYGLAAGVWTQNMGRALRMSKALRAGMVWVNTYRAYSYMVPIGGMKHSGLGRESGLEAVNAYLETKSVMISAAATGPENTFLQR</sequence>
<name>A0A7Z7I0W6_9BURK</name>
<dbReference type="Gene3D" id="3.40.605.10">
    <property type="entry name" value="Aldehyde Dehydrogenase, Chain A, domain 1"/>
    <property type="match status" value="1"/>
</dbReference>
<dbReference type="InterPro" id="IPR029510">
    <property type="entry name" value="Ald_DH_CS_GLU"/>
</dbReference>
<dbReference type="Gene3D" id="3.40.309.10">
    <property type="entry name" value="Aldehyde Dehydrogenase, Chain A, domain 2"/>
    <property type="match status" value="1"/>
</dbReference>
<dbReference type="InterPro" id="IPR015590">
    <property type="entry name" value="Aldehyde_DH_dom"/>
</dbReference>
<evidence type="ECO:0000313" key="7">
    <source>
        <dbReference type="Proteomes" id="UP000219522"/>
    </source>
</evidence>
<dbReference type="AlphaFoldDB" id="A0A7Z7I0W6"/>
<dbReference type="RefSeq" id="WP_097189530.1">
    <property type="nucleotide sequence ID" value="NZ_OCSU01000001.1"/>
</dbReference>
<evidence type="ECO:0000256" key="1">
    <source>
        <dbReference type="ARBA" id="ARBA00009986"/>
    </source>
</evidence>